<feature type="domain" description="WxxW" evidence="7">
    <location>
        <begin position="65"/>
        <end position="132"/>
    </location>
</feature>
<reference evidence="8 9" key="1">
    <citation type="journal article" date="2018" name="Nat. Ecol. Evol.">
        <title>Shark genomes provide insights into elasmobranch evolution and the origin of vertebrates.</title>
        <authorList>
            <person name="Hara Y"/>
            <person name="Yamaguchi K"/>
            <person name="Onimaru K"/>
            <person name="Kadota M"/>
            <person name="Koyanagi M"/>
            <person name="Keeley SD"/>
            <person name="Tatsumi K"/>
            <person name="Tanaka K"/>
            <person name="Motone F"/>
            <person name="Kageyama Y"/>
            <person name="Nozu R"/>
            <person name="Adachi N"/>
            <person name="Nishimura O"/>
            <person name="Nakagawa R"/>
            <person name="Tanegashima C"/>
            <person name="Kiyatake I"/>
            <person name="Matsumoto R"/>
            <person name="Murakumo K"/>
            <person name="Nishida K"/>
            <person name="Terakita A"/>
            <person name="Kuratani S"/>
            <person name="Sato K"/>
            <person name="Hyodo S Kuraku.S."/>
        </authorList>
    </citation>
    <scope>NUCLEOTIDE SEQUENCE [LARGE SCALE GENOMIC DNA]</scope>
</reference>
<feature type="region of interest" description="Disordered" evidence="5">
    <location>
        <begin position="1"/>
        <end position="41"/>
    </location>
</feature>
<keyword evidence="4" id="KW-0325">Glycoprotein</keyword>
<name>A0A401NMF6_SCYTO</name>
<dbReference type="Pfam" id="PF13330">
    <property type="entry name" value="Mucin2_WxxW"/>
    <property type="match status" value="1"/>
</dbReference>
<evidence type="ECO:0000259" key="7">
    <source>
        <dbReference type="Pfam" id="PF13330"/>
    </source>
</evidence>
<dbReference type="InterPro" id="IPR025155">
    <property type="entry name" value="WxxW_domain"/>
</dbReference>
<feature type="compositionally biased region" description="Acidic residues" evidence="5">
    <location>
        <begin position="183"/>
        <end position="204"/>
    </location>
</feature>
<sequence>TTTTTETTTTASSTASSTSETTSTPVTSTTSASTASSTTKLTSTTVSTTASTIVTITEVPCNGVWSGWVNNYTPTLSRDVLDREPLDPIRNTVCSLATDKIAHIQCEALRFPGSPINQTGDIVSCDLNDGLANVKYGEVHITVPLMGYTITSLTIVHMFLCKKTNLKRKAKNSGMVKVQVDDSNADEGDTDENEEASEDEEEFGNEVPRKTGEREKEAQNALTPAQKQKAGNDASFTLFVRNMKWN</sequence>
<feature type="non-terminal residue" evidence="8">
    <location>
        <position position="1"/>
    </location>
</feature>
<keyword evidence="3" id="KW-0732">Signal</keyword>
<evidence type="ECO:0000256" key="5">
    <source>
        <dbReference type="SAM" id="MobiDB-lite"/>
    </source>
</evidence>
<keyword evidence="6" id="KW-1133">Transmembrane helix</keyword>
<comment type="subcellular location">
    <subcellularLocation>
        <location evidence="1">Secreted</location>
    </subcellularLocation>
</comment>
<keyword evidence="6" id="KW-0812">Transmembrane</keyword>
<dbReference type="EMBL" id="BFAA01006487">
    <property type="protein sequence ID" value="GCB62071.1"/>
    <property type="molecule type" value="Genomic_DNA"/>
</dbReference>
<feature type="compositionally biased region" description="Basic and acidic residues" evidence="5">
    <location>
        <begin position="207"/>
        <end position="218"/>
    </location>
</feature>
<dbReference type="AlphaFoldDB" id="A0A401NMF6"/>
<organism evidence="8 9">
    <name type="scientific">Scyliorhinus torazame</name>
    <name type="common">Cloudy catshark</name>
    <name type="synonym">Catulus torazame</name>
    <dbReference type="NCBI Taxonomy" id="75743"/>
    <lineage>
        <taxon>Eukaryota</taxon>
        <taxon>Metazoa</taxon>
        <taxon>Chordata</taxon>
        <taxon>Craniata</taxon>
        <taxon>Vertebrata</taxon>
        <taxon>Chondrichthyes</taxon>
        <taxon>Elasmobranchii</taxon>
        <taxon>Galeomorphii</taxon>
        <taxon>Galeoidea</taxon>
        <taxon>Carcharhiniformes</taxon>
        <taxon>Scyliorhinidae</taxon>
        <taxon>Scyliorhinus</taxon>
    </lineage>
</organism>
<evidence type="ECO:0000256" key="6">
    <source>
        <dbReference type="SAM" id="Phobius"/>
    </source>
</evidence>
<dbReference type="Proteomes" id="UP000288216">
    <property type="component" value="Unassembled WGS sequence"/>
</dbReference>
<gene>
    <name evidence="8" type="ORF">scyTo_0013024</name>
</gene>
<protein>
    <recommendedName>
        <fullName evidence="7">WxxW domain-containing protein</fullName>
    </recommendedName>
</protein>
<dbReference type="GO" id="GO:0005576">
    <property type="term" value="C:extracellular region"/>
    <property type="evidence" value="ECO:0007669"/>
    <property type="project" value="UniProtKB-SubCell"/>
</dbReference>
<evidence type="ECO:0000313" key="8">
    <source>
        <dbReference type="EMBL" id="GCB62071.1"/>
    </source>
</evidence>
<evidence type="ECO:0000256" key="3">
    <source>
        <dbReference type="ARBA" id="ARBA00022729"/>
    </source>
</evidence>
<feature type="transmembrane region" description="Helical" evidence="6">
    <location>
        <begin position="141"/>
        <end position="161"/>
    </location>
</feature>
<comment type="caution">
    <text evidence="8">The sequence shown here is derived from an EMBL/GenBank/DDBJ whole genome shotgun (WGS) entry which is preliminary data.</text>
</comment>
<feature type="region of interest" description="Disordered" evidence="5">
    <location>
        <begin position="172"/>
        <end position="233"/>
    </location>
</feature>
<evidence type="ECO:0000256" key="4">
    <source>
        <dbReference type="ARBA" id="ARBA00023180"/>
    </source>
</evidence>
<evidence type="ECO:0000256" key="1">
    <source>
        <dbReference type="ARBA" id="ARBA00004613"/>
    </source>
</evidence>
<proteinExistence type="predicted"/>
<keyword evidence="6" id="KW-0472">Membrane</keyword>
<accession>A0A401NMF6</accession>
<evidence type="ECO:0000256" key="2">
    <source>
        <dbReference type="ARBA" id="ARBA00022525"/>
    </source>
</evidence>
<dbReference type="STRING" id="75743.A0A401NMF6"/>
<dbReference type="OrthoDB" id="10056274at2759"/>
<keyword evidence="2" id="KW-0964">Secreted</keyword>
<evidence type="ECO:0000313" key="9">
    <source>
        <dbReference type="Proteomes" id="UP000288216"/>
    </source>
</evidence>
<keyword evidence="9" id="KW-1185">Reference proteome</keyword>